<reference evidence="1 2" key="1">
    <citation type="submission" date="2019-12" db="EMBL/GenBank/DDBJ databases">
        <title>A genome sequence resource for the geographically widespread anthracnose pathogen Colletotrichum asianum.</title>
        <authorList>
            <person name="Meng Y."/>
        </authorList>
    </citation>
    <scope>NUCLEOTIDE SEQUENCE [LARGE SCALE GENOMIC DNA]</scope>
    <source>
        <strain evidence="1 2">ICMP 18580</strain>
    </source>
</reference>
<proteinExistence type="predicted"/>
<dbReference type="OrthoDB" id="4757095at2759"/>
<accession>A0A8H3ZDV9</accession>
<dbReference type="Proteomes" id="UP000434172">
    <property type="component" value="Unassembled WGS sequence"/>
</dbReference>
<gene>
    <name evidence="1" type="ORF">GQ607_016857</name>
</gene>
<sequence length="352" mass="40347">MTHDPQAQSAFVSRLPREVRDAIYFQLWRLCGLRQHILWHGAAEDKHFCRWSCTTEYQVEDELQRDIEKMREQLGVSLGQEIARDRHDNAPRYCRRLQSPWMNHWLCGERAFEKHGISATRGSSTTTIVCWKTERKNTPHRPWATAYIPMLLSCKVVSTECLQSIYESTTFIFTDLVTAQMFFGACAIHPAMKTAKTGVTPPAFFQHARSLELSLSPDFPALLMCANYDLPGIPRRHDVYDFHWLRFDKFKNLQNVYIWIAARSLTCGIEANSSFCGIKEFDVQGLKDMLCSFKTIESVTLSTPLSQRIGPQEGYVDIGASSGNWIACLMDSFIPTPQRKFNSHAEMALMKS</sequence>
<protein>
    <submittedName>
        <fullName evidence="1">Uncharacterized protein</fullName>
    </submittedName>
</protein>
<keyword evidence="2" id="KW-1185">Reference proteome</keyword>
<comment type="caution">
    <text evidence="1">The sequence shown here is derived from an EMBL/GenBank/DDBJ whole genome shotgun (WGS) entry which is preliminary data.</text>
</comment>
<dbReference type="PANTHER" id="PTHR38790">
    <property type="entry name" value="2EXR DOMAIN-CONTAINING PROTEIN-RELATED"/>
    <property type="match status" value="1"/>
</dbReference>
<dbReference type="AlphaFoldDB" id="A0A8H3ZDV9"/>
<name>A0A8H3ZDV9_9PEZI</name>
<evidence type="ECO:0000313" key="1">
    <source>
        <dbReference type="EMBL" id="KAF0315924.1"/>
    </source>
</evidence>
<organism evidence="1 2">
    <name type="scientific">Colletotrichum asianum</name>
    <dbReference type="NCBI Taxonomy" id="702518"/>
    <lineage>
        <taxon>Eukaryota</taxon>
        <taxon>Fungi</taxon>
        <taxon>Dikarya</taxon>
        <taxon>Ascomycota</taxon>
        <taxon>Pezizomycotina</taxon>
        <taxon>Sordariomycetes</taxon>
        <taxon>Hypocreomycetidae</taxon>
        <taxon>Glomerellales</taxon>
        <taxon>Glomerellaceae</taxon>
        <taxon>Colletotrichum</taxon>
        <taxon>Colletotrichum gloeosporioides species complex</taxon>
    </lineage>
</organism>
<evidence type="ECO:0000313" key="2">
    <source>
        <dbReference type="Proteomes" id="UP000434172"/>
    </source>
</evidence>
<dbReference type="EMBL" id="WOWK01000180">
    <property type="protein sequence ID" value="KAF0315924.1"/>
    <property type="molecule type" value="Genomic_DNA"/>
</dbReference>